<dbReference type="EMBL" id="JASCTH010000013">
    <property type="protein sequence ID" value="MDI6101027.1"/>
    <property type="molecule type" value="Genomic_DNA"/>
</dbReference>
<reference evidence="2 3" key="1">
    <citation type="submission" date="2023-05" db="EMBL/GenBank/DDBJ databases">
        <title>Actinoplanes sp. NEAU-A12 genome sequencing.</title>
        <authorList>
            <person name="Wang Z.-S."/>
        </authorList>
    </citation>
    <scope>NUCLEOTIDE SEQUENCE [LARGE SCALE GENOMIC DNA]</scope>
    <source>
        <strain evidence="2 3">NEAU-A12</strain>
    </source>
</reference>
<gene>
    <name evidence="2" type="ORF">QLQ12_20650</name>
</gene>
<evidence type="ECO:0000313" key="3">
    <source>
        <dbReference type="Proteomes" id="UP001241758"/>
    </source>
</evidence>
<accession>A0ABT6WMQ8</accession>
<evidence type="ECO:0000313" key="2">
    <source>
        <dbReference type="EMBL" id="MDI6101027.1"/>
    </source>
</evidence>
<name>A0ABT6WMQ8_9ACTN</name>
<dbReference type="RefSeq" id="WP_282761862.1">
    <property type="nucleotide sequence ID" value="NZ_JASCTH010000013.1"/>
</dbReference>
<feature type="compositionally biased region" description="Basic and acidic residues" evidence="1">
    <location>
        <begin position="83"/>
        <end position="93"/>
    </location>
</feature>
<dbReference type="Proteomes" id="UP001241758">
    <property type="component" value="Unassembled WGS sequence"/>
</dbReference>
<keyword evidence="3" id="KW-1185">Reference proteome</keyword>
<proteinExistence type="predicted"/>
<comment type="caution">
    <text evidence="2">The sequence shown here is derived from an EMBL/GenBank/DDBJ whole genome shotgun (WGS) entry which is preliminary data.</text>
</comment>
<sequence>MASGASGWFRRRTPRLSGTLHIRDATGRELVVPLRGRASLLTAGGTGLRGYGEVWAVRTGTPTAQTGTPADRADTPGGAGTADRADTPGRADTADLADTPNGVGTPGGAGTADRAGTPVDTGASAESADTSPDQTRLMIVYGPAESAGDRHSGLCAAGQTVTLGGVDFTWRAVPTPAVRVPRPRSAAPNVPRNLRIPVARSTNTRAEPVRAGGLRGRIRNMVRIVTQVNRSPE</sequence>
<feature type="compositionally biased region" description="Low complexity" evidence="1">
    <location>
        <begin position="61"/>
        <end position="70"/>
    </location>
</feature>
<organism evidence="2 3">
    <name type="scientific">Actinoplanes sandaracinus</name>
    <dbReference type="NCBI Taxonomy" id="3045177"/>
    <lineage>
        <taxon>Bacteria</taxon>
        <taxon>Bacillati</taxon>
        <taxon>Actinomycetota</taxon>
        <taxon>Actinomycetes</taxon>
        <taxon>Micromonosporales</taxon>
        <taxon>Micromonosporaceae</taxon>
        <taxon>Actinoplanes</taxon>
    </lineage>
</organism>
<feature type="region of interest" description="Disordered" evidence="1">
    <location>
        <begin position="61"/>
        <end position="135"/>
    </location>
</feature>
<protein>
    <submittedName>
        <fullName evidence="2">Uncharacterized protein</fullName>
    </submittedName>
</protein>
<evidence type="ECO:0000256" key="1">
    <source>
        <dbReference type="SAM" id="MobiDB-lite"/>
    </source>
</evidence>